<comment type="caution">
    <text evidence="1">The sequence shown here is derived from an EMBL/GenBank/DDBJ whole genome shotgun (WGS) entry which is preliminary data.</text>
</comment>
<gene>
    <name evidence="1" type="ORF">EDC50_0319</name>
</gene>
<dbReference type="RefSeq" id="WP_123768723.1">
    <property type="nucleotide sequence ID" value="NZ_RKQN01000001.1"/>
</dbReference>
<dbReference type="OrthoDB" id="569698at2"/>
<evidence type="ECO:0000313" key="1">
    <source>
        <dbReference type="EMBL" id="RPE81147.1"/>
    </source>
</evidence>
<dbReference type="InterPro" id="IPR054268">
    <property type="entry name" value="DUF6999"/>
</dbReference>
<dbReference type="Proteomes" id="UP000269708">
    <property type="component" value="Unassembled WGS sequence"/>
</dbReference>
<proteinExistence type="predicted"/>
<reference evidence="1 2" key="1">
    <citation type="submission" date="2018-11" db="EMBL/GenBank/DDBJ databases">
        <title>Genomic Encyclopedia of Type Strains, Phase IV (KMG-IV): sequencing the most valuable type-strain genomes for metagenomic binning, comparative biology and taxonomic classification.</title>
        <authorList>
            <person name="Goeker M."/>
        </authorList>
    </citation>
    <scope>NUCLEOTIDE SEQUENCE [LARGE SCALE GENOMIC DNA]</scope>
    <source>
        <strain evidence="1 2">DSM 25623</strain>
    </source>
</reference>
<dbReference type="Pfam" id="PF22523">
    <property type="entry name" value="DUF6999"/>
    <property type="match status" value="1"/>
</dbReference>
<dbReference type="EMBL" id="RKQN01000001">
    <property type="protein sequence ID" value="RPE81147.1"/>
    <property type="molecule type" value="Genomic_DNA"/>
</dbReference>
<dbReference type="AlphaFoldDB" id="A0A3N4VVS1"/>
<protein>
    <submittedName>
        <fullName evidence="1">Uncharacterized protein</fullName>
    </submittedName>
</protein>
<organism evidence="1 2">
    <name type="scientific">Vulcaniibacterium tengchongense</name>
    <dbReference type="NCBI Taxonomy" id="1273429"/>
    <lineage>
        <taxon>Bacteria</taxon>
        <taxon>Pseudomonadati</taxon>
        <taxon>Pseudomonadota</taxon>
        <taxon>Gammaproteobacteria</taxon>
        <taxon>Lysobacterales</taxon>
        <taxon>Lysobacteraceae</taxon>
        <taxon>Vulcaniibacterium</taxon>
    </lineage>
</organism>
<keyword evidence="2" id="KW-1185">Reference proteome</keyword>
<evidence type="ECO:0000313" key="2">
    <source>
        <dbReference type="Proteomes" id="UP000269708"/>
    </source>
</evidence>
<accession>A0A3N4VVS1</accession>
<sequence length="308" mass="35310">MKPEPDFLDQPYDPRDPSPWLALYLDRSTPLDEAVKRAWLADSSSRSRQYVLPFVRPLARTLIVLIQVLKTFTPRKVAFSRALHRLLAWGMENFIRPEANWLILRHFHLGSQVLQFIAANAPVEVPTHPLRPRRIADVREEMFLVHDLNLYNFVIRLNQALRESGRQLQRVERPDLSMIEQPPLRLEDMPRRRRNFLDLQSSIELFTPIYQLLLTDSDFWRATNSLQLDETIGLYAATLLDAHSHLVLVNNRHPLVPMSTLRAGFRLTLHGLSTEMLHAVLIQLRQRQDAAQAAVPATSAAACAGSAS</sequence>
<name>A0A3N4VVS1_9GAMM</name>